<name>A0A8J4H078_9BACL</name>
<proteinExistence type="predicted"/>
<sequence length="66" mass="7060">MSVNPAGKVSETELLLRLISACHYCESISTDAANKTPVACTKLSGAAQPIQVNFKTCLGCREYTKP</sequence>
<evidence type="ECO:0000313" key="1">
    <source>
        <dbReference type="EMBL" id="GIQ68488.1"/>
    </source>
</evidence>
<accession>A0A8J4H078</accession>
<dbReference type="EMBL" id="BOVK01000015">
    <property type="protein sequence ID" value="GIQ68488.1"/>
    <property type="molecule type" value="Genomic_DNA"/>
</dbReference>
<evidence type="ECO:0000313" key="2">
    <source>
        <dbReference type="Proteomes" id="UP000677918"/>
    </source>
</evidence>
<dbReference type="AlphaFoldDB" id="A0A8J4H078"/>
<gene>
    <name evidence="1" type="ORF">XYCOK13_13120</name>
</gene>
<dbReference type="Proteomes" id="UP000677918">
    <property type="component" value="Unassembled WGS sequence"/>
</dbReference>
<organism evidence="1 2">
    <name type="scientific">Xylanibacillus composti</name>
    <dbReference type="NCBI Taxonomy" id="1572762"/>
    <lineage>
        <taxon>Bacteria</taxon>
        <taxon>Bacillati</taxon>
        <taxon>Bacillota</taxon>
        <taxon>Bacilli</taxon>
        <taxon>Bacillales</taxon>
        <taxon>Paenibacillaceae</taxon>
        <taxon>Xylanibacillus</taxon>
    </lineage>
</organism>
<reference evidence="1" key="1">
    <citation type="submission" date="2021-04" db="EMBL/GenBank/DDBJ databases">
        <title>Draft genome sequence of Xylanibacillus composti strain K13.</title>
        <authorList>
            <person name="Uke A."/>
            <person name="Chhe C."/>
            <person name="Baramee S."/>
            <person name="Kosugi A."/>
        </authorList>
    </citation>
    <scope>NUCLEOTIDE SEQUENCE</scope>
    <source>
        <strain evidence="1">K13</strain>
    </source>
</reference>
<protein>
    <submittedName>
        <fullName evidence="1">Uncharacterized protein</fullName>
    </submittedName>
</protein>
<comment type="caution">
    <text evidence="1">The sequence shown here is derived from an EMBL/GenBank/DDBJ whole genome shotgun (WGS) entry which is preliminary data.</text>
</comment>
<keyword evidence="2" id="KW-1185">Reference proteome</keyword>